<gene>
    <name evidence="1" type="ORF">ACEN37_01680</name>
</gene>
<comment type="caution">
    <text evidence="1">The sequence shown here is derived from an EMBL/GenBank/DDBJ whole genome shotgun (WGS) entry which is preliminary data.</text>
</comment>
<protein>
    <submittedName>
        <fullName evidence="1">Uncharacterized protein</fullName>
    </submittedName>
</protein>
<dbReference type="EMBL" id="JBGQQK010000003">
    <property type="protein sequence ID" value="MFL2101955.1"/>
    <property type="molecule type" value="Genomic_DNA"/>
</dbReference>
<organism evidence="1 2">
    <name type="scientific">Marinilactibacillus psychrotolerans</name>
    <dbReference type="NCBI Taxonomy" id="191770"/>
    <lineage>
        <taxon>Bacteria</taxon>
        <taxon>Bacillati</taxon>
        <taxon>Bacillota</taxon>
        <taxon>Bacilli</taxon>
        <taxon>Lactobacillales</taxon>
        <taxon>Carnobacteriaceae</taxon>
        <taxon>Marinilactibacillus</taxon>
    </lineage>
</organism>
<dbReference type="Proteomes" id="UP001625374">
    <property type="component" value="Unassembled WGS sequence"/>
</dbReference>
<evidence type="ECO:0000313" key="1">
    <source>
        <dbReference type="EMBL" id="MFL2101955.1"/>
    </source>
</evidence>
<name>A0ABW8UH50_9LACT</name>
<sequence>MVVTLNKEVITKQVSNLNSSPAPTTVLKDYHIKGTVVKEVPFILDNYNKYEPYLLDGNTLERVYNLVNENEMTKNKKEVIYYN</sequence>
<reference evidence="1 2" key="1">
    <citation type="submission" date="2024-08" db="EMBL/GenBank/DDBJ databases">
        <authorList>
            <person name="Arias E."/>
        </authorList>
    </citation>
    <scope>NUCLEOTIDE SEQUENCE [LARGE SCALE GENOMIC DNA]</scope>
    <source>
        <strain evidence="1 2">FAM 24106</strain>
    </source>
</reference>
<dbReference type="RefSeq" id="WP_407143596.1">
    <property type="nucleotide sequence ID" value="NZ_JBGQQK010000003.1"/>
</dbReference>
<evidence type="ECO:0000313" key="2">
    <source>
        <dbReference type="Proteomes" id="UP001625374"/>
    </source>
</evidence>
<accession>A0ABW8UH50</accession>
<proteinExistence type="predicted"/>
<keyword evidence="2" id="KW-1185">Reference proteome</keyword>